<proteinExistence type="predicted"/>
<dbReference type="Proteomes" id="UP000681035">
    <property type="component" value="Chromosome"/>
</dbReference>
<evidence type="ECO:0000313" key="7">
    <source>
        <dbReference type="Proteomes" id="UP000681035"/>
    </source>
</evidence>
<dbReference type="InterPro" id="IPR058636">
    <property type="entry name" value="Beta-barrel_YknX"/>
</dbReference>
<dbReference type="SUPFAM" id="SSF111369">
    <property type="entry name" value="HlyD-like secretion proteins"/>
    <property type="match status" value="1"/>
</dbReference>
<feature type="signal peptide" evidence="3">
    <location>
        <begin position="1"/>
        <end position="18"/>
    </location>
</feature>
<dbReference type="EMBL" id="AP023418">
    <property type="protein sequence ID" value="BCK80441.1"/>
    <property type="molecule type" value="Genomic_DNA"/>
</dbReference>
<accession>A0A810Q4T4</accession>
<name>A0A810Q4T4_9FIRM</name>
<feature type="coiled-coil region" evidence="1">
    <location>
        <begin position="88"/>
        <end position="131"/>
    </location>
</feature>
<feature type="compositionally biased region" description="Gly residues" evidence="2">
    <location>
        <begin position="388"/>
        <end position="402"/>
    </location>
</feature>
<dbReference type="GO" id="GO:0015562">
    <property type="term" value="F:efflux transmembrane transporter activity"/>
    <property type="evidence" value="ECO:0007669"/>
    <property type="project" value="TreeGrafter"/>
</dbReference>
<dbReference type="PANTHER" id="PTHR30469:SF15">
    <property type="entry name" value="HLYD FAMILY OF SECRETION PROTEINS"/>
    <property type="match status" value="1"/>
</dbReference>
<feature type="domain" description="YknX-like beta-barrel" evidence="5">
    <location>
        <begin position="208"/>
        <end position="293"/>
    </location>
</feature>
<reference evidence="6" key="1">
    <citation type="submission" date="2020-09" db="EMBL/GenBank/DDBJ databases">
        <title>New species isolated from human feces.</title>
        <authorList>
            <person name="Kitahara M."/>
            <person name="Shigeno Y."/>
            <person name="Shime M."/>
            <person name="Matsumoto Y."/>
            <person name="Nakamura S."/>
            <person name="Motooka D."/>
            <person name="Fukuoka S."/>
            <person name="Nishikawa H."/>
            <person name="Benno Y."/>
        </authorList>
    </citation>
    <scope>NUCLEOTIDE SEQUENCE</scope>
    <source>
        <strain evidence="6">MM50</strain>
    </source>
</reference>
<sequence length="415" mass="44440">MKKMALLLAALLLLSSLAGCGKSSKGKASVESVSMICGLSGVGQADRFAGVVSAQGETKVEKDDSRQVASVAVKTGDEVKKGQTLFTYDQTQAQLDLEKAQLELEQMKSTLSAKQEEKARLERDKSNVSADQQLQYDLEIREATAAILEQQYNITLKEKEVQRLGNSVGSADVTSPVDGRVQAVNENGGTDSNGKALPFMTIVETAGFRVKGYVNENNASALSKGAEVLVRSRVGSDVWKGSISSIDWKNPATGSNQNTMDGGSDVSTASKYPFYVTLDSSDGLLMGQHVYIEPDHGQGQRQEGIHLPAYYINDADTSPWVWAQDKNGKLEKRSLTLGTYEETLATYPVESGLTTEDYIAYPDETLTVGMICVPYDQRTFKPDDSNASGGGVEQPEGGGGAVTDGTAKDNTVTEG</sequence>
<dbReference type="PROSITE" id="PS51257">
    <property type="entry name" value="PROKAR_LIPOPROTEIN"/>
    <property type="match status" value="1"/>
</dbReference>
<keyword evidence="1" id="KW-0175">Coiled coil</keyword>
<feature type="domain" description="YknX-like barrel-sandwich hybrid" evidence="4">
    <location>
        <begin position="67"/>
        <end position="203"/>
    </location>
</feature>
<feature type="chain" id="PRO_5038929803" evidence="3">
    <location>
        <begin position="19"/>
        <end position="415"/>
    </location>
</feature>
<evidence type="ECO:0000259" key="4">
    <source>
        <dbReference type="Pfam" id="PF25984"/>
    </source>
</evidence>
<dbReference type="Pfam" id="PF25984">
    <property type="entry name" value="BSH_YknX"/>
    <property type="match status" value="1"/>
</dbReference>
<feature type="region of interest" description="Disordered" evidence="2">
    <location>
        <begin position="380"/>
        <end position="415"/>
    </location>
</feature>
<evidence type="ECO:0000259" key="5">
    <source>
        <dbReference type="Pfam" id="PF25990"/>
    </source>
</evidence>
<dbReference type="Pfam" id="PF25990">
    <property type="entry name" value="Beta-barrel_YknX"/>
    <property type="match status" value="1"/>
</dbReference>
<evidence type="ECO:0000256" key="2">
    <source>
        <dbReference type="SAM" id="MobiDB-lite"/>
    </source>
</evidence>
<keyword evidence="7" id="KW-1185">Reference proteome</keyword>
<keyword evidence="3" id="KW-0732">Signal</keyword>
<protein>
    <submittedName>
        <fullName evidence="6">Putative efflux system protein YvrP</fullName>
    </submittedName>
</protein>
<dbReference type="InterPro" id="IPR058639">
    <property type="entry name" value="BSH_YknX-like"/>
</dbReference>
<dbReference type="KEGG" id="vcop:MM50RIKEN_02040"/>
<dbReference type="Gene3D" id="2.40.50.100">
    <property type="match status" value="1"/>
</dbReference>
<organism evidence="6 7">
    <name type="scientific">Vescimonas coprocola</name>
    <dbReference type="NCBI Taxonomy" id="2714355"/>
    <lineage>
        <taxon>Bacteria</taxon>
        <taxon>Bacillati</taxon>
        <taxon>Bacillota</taxon>
        <taxon>Clostridia</taxon>
        <taxon>Eubacteriales</taxon>
        <taxon>Oscillospiraceae</taxon>
        <taxon>Vescimonas</taxon>
    </lineage>
</organism>
<gene>
    <name evidence="6" type="primary">yvrP</name>
    <name evidence="6" type="ORF">MM50RIKEN_02040</name>
</gene>
<evidence type="ECO:0000256" key="3">
    <source>
        <dbReference type="SAM" id="SignalP"/>
    </source>
</evidence>
<evidence type="ECO:0000313" key="6">
    <source>
        <dbReference type="EMBL" id="BCK80441.1"/>
    </source>
</evidence>
<dbReference type="PANTHER" id="PTHR30469">
    <property type="entry name" value="MULTIDRUG RESISTANCE PROTEIN MDTA"/>
    <property type="match status" value="1"/>
</dbReference>
<dbReference type="RefSeq" id="WP_213541395.1">
    <property type="nucleotide sequence ID" value="NZ_AP023418.1"/>
</dbReference>
<dbReference type="AlphaFoldDB" id="A0A810Q4T4"/>
<dbReference type="Gene3D" id="2.40.30.170">
    <property type="match status" value="1"/>
</dbReference>
<dbReference type="GO" id="GO:1990281">
    <property type="term" value="C:efflux pump complex"/>
    <property type="evidence" value="ECO:0007669"/>
    <property type="project" value="TreeGrafter"/>
</dbReference>
<evidence type="ECO:0000256" key="1">
    <source>
        <dbReference type="SAM" id="Coils"/>
    </source>
</evidence>